<evidence type="ECO:0000313" key="1">
    <source>
        <dbReference type="EMBL" id="AKO63674.1"/>
    </source>
</evidence>
<gene>
    <name evidence="1" type="ORF">NGO_05060</name>
</gene>
<evidence type="ECO:0000313" key="2">
    <source>
        <dbReference type="Proteomes" id="UP000000535"/>
    </source>
</evidence>
<accession>A0A0H4IST9</accession>
<keyword evidence="2" id="KW-1185">Reference proteome</keyword>
<dbReference type="EMBL" id="AE004969">
    <property type="protein sequence ID" value="AKO63674.1"/>
    <property type="molecule type" value="Genomic_DNA"/>
</dbReference>
<reference evidence="2" key="1">
    <citation type="submission" date="2003-03" db="EMBL/GenBank/DDBJ databases">
        <title>The complete genome sequence of Neisseria gonorrhoeae.</title>
        <authorList>
            <person name="Lewis L.A."/>
            <person name="Gillaspy A.F."/>
            <person name="McLaughlin R.E."/>
            <person name="Gipson M."/>
            <person name="Ducey T.F."/>
            <person name="Ownbey T."/>
            <person name="Hartman K."/>
            <person name="Nydick C."/>
            <person name="Carson M.B."/>
            <person name="Vaughn J."/>
            <person name="Thomson C."/>
            <person name="Song L."/>
            <person name="Lin S."/>
            <person name="Yuan X."/>
            <person name="Najar F."/>
            <person name="Zhan M."/>
            <person name="Ren Q."/>
            <person name="Zhu H."/>
            <person name="Qi S."/>
            <person name="Kenton S.M."/>
            <person name="Lai H."/>
            <person name="White J.D."/>
            <person name="Clifton S."/>
            <person name="Roe B.A."/>
            <person name="Dyer D.W."/>
        </authorList>
    </citation>
    <scope>NUCLEOTIDE SEQUENCE [LARGE SCALE GENOMIC DNA]</scope>
    <source>
        <strain evidence="2">ATCC 700825 / FA 1090</strain>
    </source>
</reference>
<protein>
    <submittedName>
        <fullName evidence="1">Uncharacterized protein</fullName>
    </submittedName>
</protein>
<sequence>MNGKCRLKTARPAFLRRRATAVCRDKKVQAAVFTVKWRIILQRRQFRRFLIRTVYGFSF</sequence>
<dbReference type="AlphaFoldDB" id="A0A0H4IST9"/>
<dbReference type="KEGG" id="ngo:NGO_05060"/>
<name>A0A0H4IST9_NEIG1</name>
<dbReference type="GeneID" id="93387870"/>
<dbReference type="STRING" id="242231.NGO_05060"/>
<proteinExistence type="predicted"/>
<organism evidence="1 2">
    <name type="scientific">Neisseria gonorrhoeae (strain ATCC 700825 / FA 1090)</name>
    <dbReference type="NCBI Taxonomy" id="242231"/>
    <lineage>
        <taxon>Bacteria</taxon>
        <taxon>Pseudomonadati</taxon>
        <taxon>Pseudomonadota</taxon>
        <taxon>Betaproteobacteria</taxon>
        <taxon>Neisseriales</taxon>
        <taxon>Neisseriaceae</taxon>
        <taxon>Neisseria</taxon>
    </lineage>
</organism>
<dbReference type="RefSeq" id="WP_002212887.1">
    <property type="nucleotide sequence ID" value="NC_002946.2"/>
</dbReference>
<dbReference type="Proteomes" id="UP000000535">
    <property type="component" value="Chromosome"/>
</dbReference>